<evidence type="ECO:0000313" key="3">
    <source>
        <dbReference type="Proteomes" id="UP000799537"/>
    </source>
</evidence>
<dbReference type="GeneID" id="54568888"/>
<dbReference type="EMBL" id="ML993582">
    <property type="protein sequence ID" value="KAF2171934.1"/>
    <property type="molecule type" value="Genomic_DNA"/>
</dbReference>
<organism evidence="2 3">
    <name type="scientific">Zasmidium cellare ATCC 36951</name>
    <dbReference type="NCBI Taxonomy" id="1080233"/>
    <lineage>
        <taxon>Eukaryota</taxon>
        <taxon>Fungi</taxon>
        <taxon>Dikarya</taxon>
        <taxon>Ascomycota</taxon>
        <taxon>Pezizomycotina</taxon>
        <taxon>Dothideomycetes</taxon>
        <taxon>Dothideomycetidae</taxon>
        <taxon>Mycosphaerellales</taxon>
        <taxon>Mycosphaerellaceae</taxon>
        <taxon>Zasmidium</taxon>
    </lineage>
</organism>
<keyword evidence="3" id="KW-1185">Reference proteome</keyword>
<reference evidence="2" key="1">
    <citation type="journal article" date="2020" name="Stud. Mycol.">
        <title>101 Dothideomycetes genomes: a test case for predicting lifestyles and emergence of pathogens.</title>
        <authorList>
            <person name="Haridas S."/>
            <person name="Albert R."/>
            <person name="Binder M."/>
            <person name="Bloem J."/>
            <person name="Labutti K."/>
            <person name="Salamov A."/>
            <person name="Andreopoulos B."/>
            <person name="Baker S."/>
            <person name="Barry K."/>
            <person name="Bills G."/>
            <person name="Bluhm B."/>
            <person name="Cannon C."/>
            <person name="Castanera R."/>
            <person name="Culley D."/>
            <person name="Daum C."/>
            <person name="Ezra D."/>
            <person name="Gonzalez J."/>
            <person name="Henrissat B."/>
            <person name="Kuo A."/>
            <person name="Liang C."/>
            <person name="Lipzen A."/>
            <person name="Lutzoni F."/>
            <person name="Magnuson J."/>
            <person name="Mondo S."/>
            <person name="Nolan M."/>
            <person name="Ohm R."/>
            <person name="Pangilinan J."/>
            <person name="Park H.-J."/>
            <person name="Ramirez L."/>
            <person name="Alfaro M."/>
            <person name="Sun H."/>
            <person name="Tritt A."/>
            <person name="Yoshinaga Y."/>
            <person name="Zwiers L.-H."/>
            <person name="Turgeon B."/>
            <person name="Goodwin S."/>
            <person name="Spatafora J."/>
            <person name="Crous P."/>
            <person name="Grigoriev I."/>
        </authorList>
    </citation>
    <scope>NUCLEOTIDE SEQUENCE</scope>
    <source>
        <strain evidence="2">ATCC 36951</strain>
    </source>
</reference>
<dbReference type="RefSeq" id="XP_033672823.1">
    <property type="nucleotide sequence ID" value="XM_033815616.1"/>
</dbReference>
<dbReference type="Proteomes" id="UP000799537">
    <property type="component" value="Unassembled WGS sequence"/>
</dbReference>
<evidence type="ECO:0000256" key="1">
    <source>
        <dbReference type="SAM" id="MobiDB-lite"/>
    </source>
</evidence>
<dbReference type="AlphaFoldDB" id="A0A6A6CXN6"/>
<dbReference type="OrthoDB" id="5336357at2759"/>
<proteinExistence type="predicted"/>
<protein>
    <submittedName>
        <fullName evidence="2">Uncharacterized protein</fullName>
    </submittedName>
</protein>
<evidence type="ECO:0000313" key="2">
    <source>
        <dbReference type="EMBL" id="KAF2171934.1"/>
    </source>
</evidence>
<accession>A0A6A6CXN6</accession>
<name>A0A6A6CXN6_ZASCE</name>
<feature type="compositionally biased region" description="Low complexity" evidence="1">
    <location>
        <begin position="9"/>
        <end position="29"/>
    </location>
</feature>
<feature type="region of interest" description="Disordered" evidence="1">
    <location>
        <begin position="1"/>
        <end position="34"/>
    </location>
</feature>
<gene>
    <name evidence="2" type="ORF">M409DRAFT_63468</name>
</gene>
<sequence length="205" mass="23196">MGLKRKRSTPTLSSPFSSSSSSDASTSSPLPHFYAQTKPLEPLYQKPTWSFPTYDEGSHANHLNSRTRKRFRDGRPEEGIVYEHTMNRLYNAQREHPNASPICASSPNVAAPVLPQRSTLHFFWRIPQQPPPSTIPMVLDHGDVGVQRDTRCEDCDGSLRHDEAMEIDEDVYVQETSCWECRRRVCDMCAVKGDRRVCLGCASGR</sequence>